<dbReference type="Proteomes" id="UP001558474">
    <property type="component" value="Unassembled WGS sequence"/>
</dbReference>
<dbReference type="EMBL" id="JBDLOU010000028">
    <property type="protein sequence ID" value="MEX3739567.1"/>
    <property type="molecule type" value="Genomic_DNA"/>
</dbReference>
<sequence>MASADPLKDLLAEFAHWVYPVKRDNMSLIPGQPTPLLMYGYASFPNWNELGELVRGDTGLAKLFPPAGSTKDRFVFRSVGGIGVVYPLNVAGTLCEAAWLTCQQKLPATPTAEQFVAEVGDCLDRLRRAVSGEKVMMPVRVGLAGVKLPESRSEIVLPWCRIRHAEDQDFPSLPNPESEGEIRTTDPAGNAVSVSYRGDLVAEFELPCVFRFADHVFGADLADREPWPTQLDPTAADNHVSVKPVDCIRSGLALAQVVTLGSLVETWRAEVDLLEGFGCSVRFANSRRAQIFPNQLTEADVERWTEWMQRAWTYYDNIPIAITRLLRAVSEVKPRPEDTLIDAIIVWENIFGAPQESTLRITMAMARVLAATEAERRERWEEFKKIYALRSDIVHGNEKFRKLTPTQVYATAAKAVPISVELLRTVMQSHPDLLTEYSNGAERSAAVLLS</sequence>
<evidence type="ECO:0000313" key="2">
    <source>
        <dbReference type="Proteomes" id="UP001558474"/>
    </source>
</evidence>
<evidence type="ECO:0000313" key="1">
    <source>
        <dbReference type="EMBL" id="MEX3739567.1"/>
    </source>
</evidence>
<reference evidence="1 2" key="1">
    <citation type="submission" date="2024-04" db="EMBL/GenBank/DDBJ databases">
        <title>Genomic Markers of Mycobacteria.</title>
        <authorList>
            <person name="Soliman M.S."/>
            <person name="Elkholy A."/>
            <person name="Soliman N.S."/>
            <person name="Abbas A."/>
            <person name="Khayrat S."/>
            <person name="Shawky S."/>
        </authorList>
    </citation>
    <scope>NUCLEOTIDE SEQUENCE [LARGE SCALE GENOMIC DNA]</scope>
    <source>
        <strain evidence="1 2">Egy-CU-AM5</strain>
    </source>
</reference>
<proteinExistence type="predicted"/>
<evidence type="ECO:0008006" key="3">
    <source>
        <dbReference type="Google" id="ProtNLM"/>
    </source>
</evidence>
<dbReference type="RefSeq" id="WP_368573238.1">
    <property type="nucleotide sequence ID" value="NZ_JBDLOU010000028.1"/>
</dbReference>
<name>A0ABV3VDS2_9MYCO</name>
<accession>A0ABV3VDS2</accession>
<protein>
    <recommendedName>
        <fullName evidence="3">Apea-like HEPN domain-containing protein</fullName>
    </recommendedName>
</protein>
<organism evidence="1 2">
    <name type="scientific">Mycolicibacterium porcinum</name>
    <dbReference type="NCBI Taxonomy" id="39693"/>
    <lineage>
        <taxon>Bacteria</taxon>
        <taxon>Bacillati</taxon>
        <taxon>Actinomycetota</taxon>
        <taxon>Actinomycetes</taxon>
        <taxon>Mycobacteriales</taxon>
        <taxon>Mycobacteriaceae</taxon>
        <taxon>Mycolicibacterium</taxon>
    </lineage>
</organism>
<gene>
    <name evidence="1" type="ORF">ABFW12_15140</name>
</gene>
<comment type="caution">
    <text evidence="1">The sequence shown here is derived from an EMBL/GenBank/DDBJ whole genome shotgun (WGS) entry which is preliminary data.</text>
</comment>
<keyword evidence="2" id="KW-1185">Reference proteome</keyword>